<evidence type="ECO:0000256" key="6">
    <source>
        <dbReference type="PROSITE-ProRule" id="PRU00175"/>
    </source>
</evidence>
<dbReference type="Proteomes" id="UP000250266">
    <property type="component" value="Unassembled WGS sequence"/>
</dbReference>
<evidence type="ECO:0000313" key="10">
    <source>
        <dbReference type="Proteomes" id="UP000250266"/>
    </source>
</evidence>
<proteinExistence type="predicted"/>
<keyword evidence="4" id="KW-0805">Transcription regulation</keyword>
<feature type="compositionally biased region" description="Basic and acidic residues" evidence="7">
    <location>
        <begin position="326"/>
        <end position="339"/>
    </location>
</feature>
<evidence type="ECO:0000259" key="8">
    <source>
        <dbReference type="PROSITE" id="PS50089"/>
    </source>
</evidence>
<feature type="region of interest" description="Disordered" evidence="7">
    <location>
        <begin position="93"/>
        <end position="133"/>
    </location>
</feature>
<protein>
    <recommendedName>
        <fullName evidence="2">RING-type E3 ubiquitin transferase</fullName>
        <ecNumber evidence="2">2.3.2.27</ecNumber>
    </recommendedName>
</protein>
<keyword evidence="5" id="KW-0804">Transcription</keyword>
<keyword evidence="6" id="KW-0863">Zinc-finger</keyword>
<dbReference type="GO" id="GO:0008270">
    <property type="term" value="F:zinc ion binding"/>
    <property type="evidence" value="ECO:0007669"/>
    <property type="project" value="UniProtKB-KW"/>
</dbReference>
<dbReference type="GO" id="GO:0000209">
    <property type="term" value="P:protein polyubiquitination"/>
    <property type="evidence" value="ECO:0007669"/>
    <property type="project" value="TreeGrafter"/>
</dbReference>
<reference evidence="9 10" key="1">
    <citation type="journal article" date="2016" name="Nat. Commun.">
        <title>Ectomycorrhizal ecology is imprinted in the genome of the dominant symbiotic fungus Cenococcum geophilum.</title>
        <authorList>
            <consortium name="DOE Joint Genome Institute"/>
            <person name="Peter M."/>
            <person name="Kohler A."/>
            <person name="Ohm R.A."/>
            <person name="Kuo A."/>
            <person name="Krutzmann J."/>
            <person name="Morin E."/>
            <person name="Arend M."/>
            <person name="Barry K.W."/>
            <person name="Binder M."/>
            <person name="Choi C."/>
            <person name="Clum A."/>
            <person name="Copeland A."/>
            <person name="Grisel N."/>
            <person name="Haridas S."/>
            <person name="Kipfer T."/>
            <person name="LaButti K."/>
            <person name="Lindquist E."/>
            <person name="Lipzen A."/>
            <person name="Maire R."/>
            <person name="Meier B."/>
            <person name="Mihaltcheva S."/>
            <person name="Molinier V."/>
            <person name="Murat C."/>
            <person name="Poggeler S."/>
            <person name="Quandt C.A."/>
            <person name="Sperisen C."/>
            <person name="Tritt A."/>
            <person name="Tisserant E."/>
            <person name="Crous P.W."/>
            <person name="Henrissat B."/>
            <person name="Nehls U."/>
            <person name="Egli S."/>
            <person name="Spatafora J.W."/>
            <person name="Grigoriev I.V."/>
            <person name="Martin F.M."/>
        </authorList>
    </citation>
    <scope>NUCLEOTIDE SEQUENCE [LARGE SCALE GENOMIC DNA]</scope>
    <source>
        <strain evidence="9 10">CBS 459.81</strain>
    </source>
</reference>
<dbReference type="GO" id="GO:0006513">
    <property type="term" value="P:protein monoubiquitination"/>
    <property type="evidence" value="ECO:0007669"/>
    <property type="project" value="TreeGrafter"/>
</dbReference>
<evidence type="ECO:0000256" key="4">
    <source>
        <dbReference type="ARBA" id="ARBA00023015"/>
    </source>
</evidence>
<keyword evidence="6" id="KW-0479">Metal-binding</keyword>
<feature type="region of interest" description="Disordered" evidence="7">
    <location>
        <begin position="325"/>
        <end position="348"/>
    </location>
</feature>
<dbReference type="SMART" id="SM00184">
    <property type="entry name" value="RING"/>
    <property type="match status" value="1"/>
</dbReference>
<keyword evidence="6" id="KW-0862">Zinc</keyword>
<comment type="catalytic activity">
    <reaction evidence="1">
        <text>S-ubiquitinyl-[E2 ubiquitin-conjugating enzyme]-L-cysteine + [acceptor protein]-L-lysine = [E2 ubiquitin-conjugating enzyme]-L-cysteine + N(6)-ubiquitinyl-[acceptor protein]-L-lysine.</text>
        <dbReference type="EC" id="2.3.2.27"/>
    </reaction>
</comment>
<gene>
    <name evidence="9" type="ORF">K432DRAFT_415352</name>
</gene>
<dbReference type="PROSITE" id="PS50089">
    <property type="entry name" value="ZF_RING_2"/>
    <property type="match status" value="1"/>
</dbReference>
<dbReference type="Gene3D" id="3.30.40.10">
    <property type="entry name" value="Zinc/RING finger domain, C3HC4 (zinc finger)"/>
    <property type="match status" value="1"/>
</dbReference>
<evidence type="ECO:0000313" key="9">
    <source>
        <dbReference type="EMBL" id="OCK82427.1"/>
    </source>
</evidence>
<dbReference type="GO" id="GO:0061630">
    <property type="term" value="F:ubiquitin protein ligase activity"/>
    <property type="evidence" value="ECO:0007669"/>
    <property type="project" value="UniProtKB-EC"/>
</dbReference>
<keyword evidence="3" id="KW-0808">Transferase</keyword>
<dbReference type="PANTHER" id="PTHR46077:SF1">
    <property type="entry name" value="TOP1 BINDING ARGININE_SERINE RICH PROTEIN, E3 UBIQUITIN LIGASE"/>
    <property type="match status" value="1"/>
</dbReference>
<sequence>MEETPETRRNATNTLPETLSASLMDKSSDVCVICLSAISERAIIVPCNHYTFDFICLASWLQERSACPLCKSEVTAVQYDWRSPTDFKTYNVQSTLPRPKTAEPTAPRAETSRTRFPFRPNRPRPTAQRFSSPNPDIAFLRRRHIYRHDLYSLHVGSNRVSRYRNLTPALVSNSPDLQSRARMWIRRELRVFTFLNPNTDTSSGPGSSSDNSHRSNNAEFLLEYIIAILKTVDIKDSSGHAEEMLQEFLGRGNTRLFLHELSAWLRSPYTKLEDWDRHVQYKEALPYRFDETGRGLNGREKANACLNPTHSQNPITIPRGAVLTRSESKARKAQEKQDSHNLNNQVGQ</sequence>
<dbReference type="SUPFAM" id="SSF57850">
    <property type="entry name" value="RING/U-box"/>
    <property type="match status" value="1"/>
</dbReference>
<dbReference type="EC" id="2.3.2.27" evidence="2"/>
<dbReference type="EMBL" id="KV744888">
    <property type="protein sequence ID" value="OCK82427.1"/>
    <property type="molecule type" value="Genomic_DNA"/>
</dbReference>
<dbReference type="PANTHER" id="PTHR46077">
    <property type="entry name" value="E3 UBIQUITIN-PROTEIN LIGASE TOPORS"/>
    <property type="match status" value="1"/>
</dbReference>
<dbReference type="AlphaFoldDB" id="A0A8E2JHE6"/>
<evidence type="ECO:0000256" key="7">
    <source>
        <dbReference type="SAM" id="MobiDB-lite"/>
    </source>
</evidence>
<accession>A0A8E2JHE6</accession>
<evidence type="ECO:0000256" key="5">
    <source>
        <dbReference type="ARBA" id="ARBA00023163"/>
    </source>
</evidence>
<dbReference type="InterPro" id="IPR001841">
    <property type="entry name" value="Znf_RING"/>
</dbReference>
<dbReference type="OrthoDB" id="21204at2759"/>
<feature type="domain" description="RING-type" evidence="8">
    <location>
        <begin position="31"/>
        <end position="71"/>
    </location>
</feature>
<dbReference type="InterPro" id="IPR013083">
    <property type="entry name" value="Znf_RING/FYVE/PHD"/>
</dbReference>
<name>A0A8E2JHE6_9PEZI</name>
<keyword evidence="10" id="KW-1185">Reference proteome</keyword>
<evidence type="ECO:0000256" key="2">
    <source>
        <dbReference type="ARBA" id="ARBA00012483"/>
    </source>
</evidence>
<dbReference type="Pfam" id="PF13639">
    <property type="entry name" value="zf-RING_2"/>
    <property type="match status" value="1"/>
</dbReference>
<organism evidence="9 10">
    <name type="scientific">Lepidopterella palustris CBS 459.81</name>
    <dbReference type="NCBI Taxonomy" id="1314670"/>
    <lineage>
        <taxon>Eukaryota</taxon>
        <taxon>Fungi</taxon>
        <taxon>Dikarya</taxon>
        <taxon>Ascomycota</taxon>
        <taxon>Pezizomycotina</taxon>
        <taxon>Dothideomycetes</taxon>
        <taxon>Pleosporomycetidae</taxon>
        <taxon>Mytilinidiales</taxon>
        <taxon>Argynnaceae</taxon>
        <taxon>Lepidopterella</taxon>
    </lineage>
</organism>
<evidence type="ECO:0000256" key="3">
    <source>
        <dbReference type="ARBA" id="ARBA00022679"/>
    </source>
</evidence>
<evidence type="ECO:0000256" key="1">
    <source>
        <dbReference type="ARBA" id="ARBA00000900"/>
    </source>
</evidence>